<evidence type="ECO:0000256" key="1">
    <source>
        <dbReference type="SAM" id="MobiDB-lite"/>
    </source>
</evidence>
<dbReference type="PROSITE" id="PS51257">
    <property type="entry name" value="PROKAR_LIPOPROTEIN"/>
    <property type="match status" value="1"/>
</dbReference>
<feature type="compositionally biased region" description="Basic and acidic residues" evidence="1">
    <location>
        <begin position="569"/>
        <end position="580"/>
    </location>
</feature>
<gene>
    <name evidence="3" type="ORF">MMG00_04905</name>
</gene>
<feature type="signal peptide" evidence="2">
    <location>
        <begin position="1"/>
        <end position="22"/>
    </location>
</feature>
<accession>A0ABY3X811</accession>
<protein>
    <recommendedName>
        <fullName evidence="5">DUF3298 domain-containing protein</fullName>
    </recommendedName>
</protein>
<name>A0ABY3X811_9GAMM</name>
<evidence type="ECO:0000313" key="4">
    <source>
        <dbReference type="Proteomes" id="UP000829542"/>
    </source>
</evidence>
<sequence>MQRHWWNKSRAILMLTMASLIAACSNEEPLEIQSGAYLPKEITVQFLKDETTIDDAQKLIITQEIIESLEQSYFTIELPMMHHFTHKEMANGIITPENLVLSQLATYQLTPQKNSIIQVKSEDFGKCQQAKCALQFSLTKVAADDPQIKSLQEMPEIVEEPIIEETLPSLDIAKLFATNYWGVIHEISDHLTLKLTPIQSNGLIYGIPEHTEMASFEIGNITIDPKDPKVEILSFYSNAMPSSDVHQVDTISYLFIIPSKEAPNLDLTALDTENQHFFADQNNLLARDTTGFYSIQYRYFPALKQLAIALTESRTLEDILGHFQAINTLQSTLIDADKNKTTTKPKAKDEKATTAAESKTILLTDFSLPLKELQSRYQITLKQMFRVDNIYENYQNEVKRILTSDALFLKEGPNTQNGYHLFTQHFGDYQFNETYLKIHNESLKNVIAAVKALNNGAEIDAKEFEHHLEDEGKDVKGVWQNPIYFYSTDPKEASGISYFKEIQPGVTLEIFSPAFQGHVAEKVLFSKLLSNMTWKNLPKLAKNSIKNIAKYHAMPLIEENSVESTDEASDSKEVAEAKAPTEKTSFYEFKEGKTTLQGELIKE</sequence>
<dbReference type="Proteomes" id="UP000829542">
    <property type="component" value="Chromosome"/>
</dbReference>
<proteinExistence type="predicted"/>
<feature type="region of interest" description="Disordered" evidence="1">
    <location>
        <begin position="561"/>
        <end position="580"/>
    </location>
</feature>
<organism evidence="3 4">
    <name type="scientific">Ignatzschineria rhizosphaerae</name>
    <dbReference type="NCBI Taxonomy" id="2923279"/>
    <lineage>
        <taxon>Bacteria</taxon>
        <taxon>Pseudomonadati</taxon>
        <taxon>Pseudomonadota</taxon>
        <taxon>Gammaproteobacteria</taxon>
        <taxon>Cardiobacteriales</taxon>
        <taxon>Ignatzschineriaceae</taxon>
        <taxon>Ignatzschineria</taxon>
    </lineage>
</organism>
<reference evidence="3 4" key="1">
    <citation type="submission" date="2022-03" db="EMBL/GenBank/DDBJ databases">
        <title>Ignatzschineria rhizosphaerae HR5S32.</title>
        <authorList>
            <person name="Sun J.Q."/>
            <person name="Feng J.Y."/>
        </authorList>
    </citation>
    <scope>NUCLEOTIDE SEQUENCE [LARGE SCALE GENOMIC DNA]</scope>
    <source>
        <strain evidence="3 4">HR5S32</strain>
    </source>
</reference>
<keyword evidence="2" id="KW-0732">Signal</keyword>
<dbReference type="RefSeq" id="WP_242152222.1">
    <property type="nucleotide sequence ID" value="NZ_CP093379.1"/>
</dbReference>
<dbReference type="EMBL" id="CP093379">
    <property type="protein sequence ID" value="UNM97192.1"/>
    <property type="molecule type" value="Genomic_DNA"/>
</dbReference>
<evidence type="ECO:0000313" key="3">
    <source>
        <dbReference type="EMBL" id="UNM97192.1"/>
    </source>
</evidence>
<evidence type="ECO:0000256" key="2">
    <source>
        <dbReference type="SAM" id="SignalP"/>
    </source>
</evidence>
<evidence type="ECO:0008006" key="5">
    <source>
        <dbReference type="Google" id="ProtNLM"/>
    </source>
</evidence>
<keyword evidence="4" id="KW-1185">Reference proteome</keyword>
<feature type="chain" id="PRO_5045542753" description="DUF3298 domain-containing protein" evidence="2">
    <location>
        <begin position="23"/>
        <end position="603"/>
    </location>
</feature>